<comment type="subunit">
    <text evidence="2">Homodimer.</text>
</comment>
<dbReference type="Pfam" id="PF01325">
    <property type="entry name" value="Fe_dep_repress"/>
    <property type="match status" value="1"/>
</dbReference>
<dbReference type="InterPro" id="IPR050536">
    <property type="entry name" value="DtxR_MntR_Metal-Reg"/>
</dbReference>
<gene>
    <name evidence="4" type="ORF">FYJ51_01470</name>
</gene>
<dbReference type="EMBL" id="VUMN01000002">
    <property type="protein sequence ID" value="MSS57579.1"/>
    <property type="molecule type" value="Genomic_DNA"/>
</dbReference>
<evidence type="ECO:0000256" key="2">
    <source>
        <dbReference type="ARBA" id="ARBA00011738"/>
    </source>
</evidence>
<reference evidence="4 5" key="1">
    <citation type="submission" date="2019-08" db="EMBL/GenBank/DDBJ databases">
        <title>In-depth cultivation of the pig gut microbiome towards novel bacterial diversity and tailored functional studies.</title>
        <authorList>
            <person name="Wylensek D."/>
            <person name="Hitch T.C.A."/>
            <person name="Clavel T."/>
        </authorList>
    </citation>
    <scope>NUCLEOTIDE SEQUENCE [LARGE SCALE GENOMIC DNA]</scope>
    <source>
        <strain evidence="4 5">Oil+RF-744-GAM-WT-6</strain>
    </source>
</reference>
<dbReference type="InterPro" id="IPR036388">
    <property type="entry name" value="WH-like_DNA-bd_sf"/>
</dbReference>
<feature type="domain" description="HTH dtxR-type" evidence="3">
    <location>
        <begin position="28"/>
        <end position="78"/>
    </location>
</feature>
<keyword evidence="5" id="KW-1185">Reference proteome</keyword>
<sequence length="105" mass="11623">MNLSAGTACAFSRERMFQMNRLSSAQVRYLAALVHLDPDAKGVRSVKLATRLGVTRPSTHAMVAKLAEMGYVTKEHYGIIYLTEKGLEAGKKCQAYEDSGKEKRI</sequence>
<comment type="caution">
    <text evidence="4">The sequence shown here is derived from an EMBL/GenBank/DDBJ whole genome shotgun (WGS) entry which is preliminary data.</text>
</comment>
<dbReference type="GO" id="GO:0003677">
    <property type="term" value="F:DNA binding"/>
    <property type="evidence" value="ECO:0007669"/>
    <property type="project" value="InterPro"/>
</dbReference>
<comment type="subcellular location">
    <subcellularLocation>
        <location evidence="1">Cytoplasm</location>
    </subcellularLocation>
</comment>
<name>A0A7X2NQD6_9FIRM</name>
<dbReference type="GO" id="GO:0005737">
    <property type="term" value="C:cytoplasm"/>
    <property type="evidence" value="ECO:0007669"/>
    <property type="project" value="UniProtKB-SubCell"/>
</dbReference>
<evidence type="ECO:0000259" key="3">
    <source>
        <dbReference type="Pfam" id="PF01325"/>
    </source>
</evidence>
<dbReference type="PANTHER" id="PTHR33238:SF11">
    <property type="entry name" value="TRANSCRIPTIONAL REGULATOR MNTR"/>
    <property type="match status" value="1"/>
</dbReference>
<accession>A0A7X2NQD6</accession>
<dbReference type="Gene3D" id="1.10.10.10">
    <property type="entry name" value="Winged helix-like DNA-binding domain superfamily/Winged helix DNA-binding domain"/>
    <property type="match status" value="1"/>
</dbReference>
<evidence type="ECO:0000313" key="5">
    <source>
        <dbReference type="Proteomes" id="UP000461880"/>
    </source>
</evidence>
<dbReference type="AlphaFoldDB" id="A0A7X2NQD6"/>
<evidence type="ECO:0000256" key="1">
    <source>
        <dbReference type="ARBA" id="ARBA00004496"/>
    </source>
</evidence>
<protein>
    <submittedName>
        <fullName evidence="4">MarR family transcriptional regulator</fullName>
    </submittedName>
</protein>
<dbReference type="PANTHER" id="PTHR33238">
    <property type="entry name" value="IRON (METAL) DEPENDENT REPRESSOR, DTXR FAMILY"/>
    <property type="match status" value="1"/>
</dbReference>
<dbReference type="SUPFAM" id="SSF46785">
    <property type="entry name" value="Winged helix' DNA-binding domain"/>
    <property type="match status" value="1"/>
</dbReference>
<dbReference type="InterPro" id="IPR036390">
    <property type="entry name" value="WH_DNA-bd_sf"/>
</dbReference>
<organism evidence="4 5">
    <name type="scientific">Stecheria intestinalis</name>
    <dbReference type="NCBI Taxonomy" id="2606630"/>
    <lineage>
        <taxon>Bacteria</taxon>
        <taxon>Bacillati</taxon>
        <taxon>Bacillota</taxon>
        <taxon>Erysipelotrichia</taxon>
        <taxon>Erysipelotrichales</taxon>
        <taxon>Erysipelotrichaceae</taxon>
        <taxon>Stecheria</taxon>
    </lineage>
</organism>
<proteinExistence type="predicted"/>
<dbReference type="Proteomes" id="UP000461880">
    <property type="component" value="Unassembled WGS sequence"/>
</dbReference>
<evidence type="ECO:0000313" key="4">
    <source>
        <dbReference type="EMBL" id="MSS57579.1"/>
    </source>
</evidence>
<dbReference type="InterPro" id="IPR022687">
    <property type="entry name" value="HTH_DTXR"/>
</dbReference>